<dbReference type="InterPro" id="IPR047109">
    <property type="entry name" value="CAD-like"/>
</dbReference>
<keyword evidence="4 8" id="KW-0862">Zinc</keyword>
<dbReference type="InterPro" id="IPR020843">
    <property type="entry name" value="ER"/>
</dbReference>
<dbReference type="AlphaFoldDB" id="A0AAU7U278"/>
<dbReference type="CDD" id="cd05283">
    <property type="entry name" value="CAD1"/>
    <property type="match status" value="1"/>
</dbReference>
<dbReference type="SUPFAM" id="SSF51735">
    <property type="entry name" value="NAD(P)-binding Rossmann-fold domains"/>
    <property type="match status" value="1"/>
</dbReference>
<evidence type="ECO:0000256" key="4">
    <source>
        <dbReference type="ARBA" id="ARBA00022833"/>
    </source>
</evidence>
<evidence type="ECO:0000256" key="1">
    <source>
        <dbReference type="ARBA" id="ARBA00001947"/>
    </source>
</evidence>
<dbReference type="Gene3D" id="3.90.180.10">
    <property type="entry name" value="Medium-chain alcohol dehydrogenases, catalytic domain"/>
    <property type="match status" value="1"/>
</dbReference>
<comment type="cofactor">
    <cofactor evidence="1 8">
        <name>Zn(2+)</name>
        <dbReference type="ChEBI" id="CHEBI:29105"/>
    </cofactor>
</comment>
<dbReference type="InterPro" id="IPR036291">
    <property type="entry name" value="NAD(P)-bd_dom_sf"/>
</dbReference>
<organism evidence="10">
    <name type="scientific">Pantoea sp. BJ2</name>
    <dbReference type="NCBI Taxonomy" id="3141322"/>
    <lineage>
        <taxon>Bacteria</taxon>
        <taxon>Pseudomonadati</taxon>
        <taxon>Pseudomonadota</taxon>
        <taxon>Gammaproteobacteria</taxon>
        <taxon>Enterobacterales</taxon>
        <taxon>Erwiniaceae</taxon>
        <taxon>Pantoea</taxon>
    </lineage>
</organism>
<dbReference type="InterPro" id="IPR011032">
    <property type="entry name" value="GroES-like_sf"/>
</dbReference>
<evidence type="ECO:0000256" key="6">
    <source>
        <dbReference type="ARBA" id="ARBA00023002"/>
    </source>
</evidence>
<dbReference type="InterPro" id="IPR029752">
    <property type="entry name" value="D-isomer_DH_CS1"/>
</dbReference>
<dbReference type="GO" id="GO:0008106">
    <property type="term" value="F:alcohol dehydrogenase (NADP+) activity"/>
    <property type="evidence" value="ECO:0007669"/>
    <property type="project" value="UniProtKB-EC"/>
</dbReference>
<dbReference type="PROSITE" id="PS00059">
    <property type="entry name" value="ADH_ZINC"/>
    <property type="match status" value="1"/>
</dbReference>
<dbReference type="SMART" id="SM00829">
    <property type="entry name" value="PKS_ER"/>
    <property type="match status" value="1"/>
</dbReference>
<keyword evidence="6 10" id="KW-0560">Oxidoreductase</keyword>
<dbReference type="Pfam" id="PF08240">
    <property type="entry name" value="ADH_N"/>
    <property type="match status" value="1"/>
</dbReference>
<dbReference type="Gene3D" id="3.40.50.720">
    <property type="entry name" value="NAD(P)-binding Rossmann-like Domain"/>
    <property type="match status" value="1"/>
</dbReference>
<dbReference type="FunFam" id="3.40.50.720:FF:000022">
    <property type="entry name" value="Cinnamyl alcohol dehydrogenase"/>
    <property type="match status" value="1"/>
</dbReference>
<dbReference type="InterPro" id="IPR002328">
    <property type="entry name" value="ADH_Zn_CS"/>
</dbReference>
<dbReference type="EC" id="1.1.1.2" evidence="7"/>
<evidence type="ECO:0000256" key="3">
    <source>
        <dbReference type="ARBA" id="ARBA00022723"/>
    </source>
</evidence>
<dbReference type="InterPro" id="IPR013154">
    <property type="entry name" value="ADH-like_N"/>
</dbReference>
<accession>A0AAU7U278</accession>
<dbReference type="SUPFAM" id="SSF50129">
    <property type="entry name" value="GroES-like"/>
    <property type="match status" value="1"/>
</dbReference>
<proteinExistence type="inferred from homology"/>
<dbReference type="PANTHER" id="PTHR42683">
    <property type="entry name" value="ALDEHYDE REDUCTASE"/>
    <property type="match status" value="1"/>
</dbReference>
<keyword evidence="3 8" id="KW-0479">Metal-binding</keyword>
<feature type="domain" description="Enoyl reductase (ER)" evidence="9">
    <location>
        <begin position="8"/>
        <end position="334"/>
    </location>
</feature>
<geneLocation type="plasmid" evidence="10">
    <name>plasmindA</name>
</geneLocation>
<evidence type="ECO:0000256" key="2">
    <source>
        <dbReference type="ARBA" id="ARBA00008072"/>
    </source>
</evidence>
<keyword evidence="10" id="KW-0614">Plasmid</keyword>
<dbReference type="RefSeq" id="WP_350262233.1">
    <property type="nucleotide sequence ID" value="NZ_CP158293.1"/>
</dbReference>
<dbReference type="Pfam" id="PF00107">
    <property type="entry name" value="ADH_zinc_N"/>
    <property type="match status" value="1"/>
</dbReference>
<protein>
    <recommendedName>
        <fullName evidence="7">alcohol dehydrogenase (NADP(+))</fullName>
        <ecNumber evidence="7">1.1.1.2</ecNumber>
    </recommendedName>
</protein>
<name>A0AAU7U278_9GAMM</name>
<dbReference type="InterPro" id="IPR013149">
    <property type="entry name" value="ADH-like_C"/>
</dbReference>
<dbReference type="PROSITE" id="PS00065">
    <property type="entry name" value="D_2_HYDROXYACID_DH_1"/>
    <property type="match status" value="1"/>
</dbReference>
<dbReference type="GO" id="GO:0008270">
    <property type="term" value="F:zinc ion binding"/>
    <property type="evidence" value="ECO:0007669"/>
    <property type="project" value="InterPro"/>
</dbReference>
<evidence type="ECO:0000313" key="10">
    <source>
        <dbReference type="EMBL" id="XBV47046.1"/>
    </source>
</evidence>
<reference evidence="10" key="1">
    <citation type="submission" date="2024-06" db="EMBL/GenBank/DDBJ databases">
        <title>Multiomics insights into the TNT degradation mechanism by Pantoea sp. BJ2 isolated from an ammunition destruction site.</title>
        <authorList>
            <person name="Luo J."/>
        </authorList>
    </citation>
    <scope>NUCLEOTIDE SEQUENCE</scope>
    <source>
        <strain evidence="10">BJ2</strain>
        <plasmid evidence="10">plasmindA</plasmid>
    </source>
</reference>
<gene>
    <name evidence="10" type="ORF">AAF463_23220</name>
</gene>
<dbReference type="FunFam" id="3.90.180.10:FF:000018">
    <property type="entry name" value="NAD(P)-dependent alcohol dehydrogenase"/>
    <property type="match status" value="1"/>
</dbReference>
<keyword evidence="5" id="KW-0521">NADP</keyword>
<evidence type="ECO:0000256" key="5">
    <source>
        <dbReference type="ARBA" id="ARBA00022857"/>
    </source>
</evidence>
<evidence type="ECO:0000256" key="7">
    <source>
        <dbReference type="ARBA" id="ARBA00024074"/>
    </source>
</evidence>
<comment type="similarity">
    <text evidence="2 8">Belongs to the zinc-containing alcohol dehydrogenase family.</text>
</comment>
<evidence type="ECO:0000256" key="8">
    <source>
        <dbReference type="RuleBase" id="RU361277"/>
    </source>
</evidence>
<sequence length="338" mass="35922">MKIKSYAALNAGEALVPHEYEAGELAAEEVQVEVDYCGVCHSDLSMIDNEWGISSFPVIAGHEVIGRISALGDAALNKGLKVGQRVGIGWTAKSCQHCNACINGEHVNCENGSVPTIMNKGGFASHLRADWQWVIPLPEAMDYTSAGPLLCGGITVFKPLLMHHVTATSRVGVIGIGGLGHMAIKLLRAMGAEVTAFSSNASKTESIKAMGADRVVNSRDPQALNALAGQFDLIISTVAVDLDWAPYFQALAPHGKFHTVGAVMKPFEVPAFSLIMGDRAVTGSSTGSPGQLRSLMKLASRADIAPQVEEFPMSKINEALDHVRAGKANYRVVLKADF</sequence>
<evidence type="ECO:0000259" key="9">
    <source>
        <dbReference type="SMART" id="SM00829"/>
    </source>
</evidence>
<dbReference type="EMBL" id="CP158293">
    <property type="protein sequence ID" value="XBV47046.1"/>
    <property type="molecule type" value="Genomic_DNA"/>
</dbReference>